<dbReference type="EMBL" id="JACSDY010000001">
    <property type="protein sequence ID" value="KAF7438778.1"/>
    <property type="molecule type" value="Genomic_DNA"/>
</dbReference>
<protein>
    <submittedName>
        <fullName evidence="1">Uncharacterized protein</fullName>
    </submittedName>
</protein>
<gene>
    <name evidence="1" type="ORF">H0235_001169</name>
</gene>
<keyword evidence="2" id="KW-1185">Reference proteome</keyword>
<dbReference type="AlphaFoldDB" id="A0A834PFB6"/>
<evidence type="ECO:0000313" key="2">
    <source>
        <dbReference type="Proteomes" id="UP000600918"/>
    </source>
</evidence>
<name>A0A834PFB6_VESPE</name>
<evidence type="ECO:0000313" key="1">
    <source>
        <dbReference type="EMBL" id="KAF7438778.1"/>
    </source>
</evidence>
<organism evidence="1 2">
    <name type="scientific">Vespula pensylvanica</name>
    <name type="common">Western yellow jacket</name>
    <name type="synonym">Wasp</name>
    <dbReference type="NCBI Taxonomy" id="30213"/>
    <lineage>
        <taxon>Eukaryota</taxon>
        <taxon>Metazoa</taxon>
        <taxon>Ecdysozoa</taxon>
        <taxon>Arthropoda</taxon>
        <taxon>Hexapoda</taxon>
        <taxon>Insecta</taxon>
        <taxon>Pterygota</taxon>
        <taxon>Neoptera</taxon>
        <taxon>Endopterygota</taxon>
        <taxon>Hymenoptera</taxon>
        <taxon>Apocrita</taxon>
        <taxon>Aculeata</taxon>
        <taxon>Vespoidea</taxon>
        <taxon>Vespidae</taxon>
        <taxon>Vespinae</taxon>
        <taxon>Vespula</taxon>
    </lineage>
</organism>
<accession>A0A834PFB6</accession>
<reference evidence="1" key="1">
    <citation type="journal article" date="2020" name="G3 (Bethesda)">
        <title>High-Quality Assemblies for Three Invasive Social Wasps from the &lt;i&gt;Vespula&lt;/i&gt; Genus.</title>
        <authorList>
            <person name="Harrop T.W.R."/>
            <person name="Guhlin J."/>
            <person name="McLaughlin G.M."/>
            <person name="Permina E."/>
            <person name="Stockwell P."/>
            <person name="Gilligan J."/>
            <person name="Le Lec M.F."/>
            <person name="Gruber M.A.M."/>
            <person name="Quinn O."/>
            <person name="Lovegrove M."/>
            <person name="Duncan E.J."/>
            <person name="Remnant E.J."/>
            <person name="Van Eeckhoven J."/>
            <person name="Graham B."/>
            <person name="Knapp R.A."/>
            <person name="Langford K.W."/>
            <person name="Kronenberg Z."/>
            <person name="Press M.O."/>
            <person name="Eacker S.M."/>
            <person name="Wilson-Rankin E.E."/>
            <person name="Purcell J."/>
            <person name="Lester P.J."/>
            <person name="Dearden P.K."/>
        </authorList>
    </citation>
    <scope>NUCLEOTIDE SEQUENCE</scope>
    <source>
        <strain evidence="1">Volc-1</strain>
    </source>
</reference>
<proteinExistence type="predicted"/>
<sequence length="205" mass="23046">MCTALDYVARSTAVGRLAEAECRRPPSRVQSRGAQQAEATSRLLARSIDIDNAENTGTPIVKQQTWFGKVCRRRIWVSLINSIKSSNTPDTEFWNRNDKQNKLFMKLSRSPELFSKPFNAFKSECIVNRKHRGIKNTQNSNSLTWPSSVVSCTDYSCTEEIPLSGAQRNLKRSSELRATSQVISFGINVLSSVRVLPFSQITTVK</sequence>
<comment type="caution">
    <text evidence="1">The sequence shown here is derived from an EMBL/GenBank/DDBJ whole genome shotgun (WGS) entry which is preliminary data.</text>
</comment>
<dbReference type="Proteomes" id="UP000600918">
    <property type="component" value="Unassembled WGS sequence"/>
</dbReference>